<dbReference type="PANTHER" id="PTHR25462:SF296">
    <property type="entry name" value="MEIOTIC P26, ISOFORM F"/>
    <property type="match status" value="1"/>
</dbReference>
<dbReference type="Pfam" id="PF06739">
    <property type="entry name" value="SBBP"/>
    <property type="match status" value="1"/>
</dbReference>
<evidence type="ECO:0000259" key="3">
    <source>
        <dbReference type="PROSITE" id="PS50119"/>
    </source>
</evidence>
<dbReference type="AlphaFoldDB" id="A0A8B6FSM4"/>
<dbReference type="EMBL" id="UYJE01007326">
    <property type="protein sequence ID" value="VDI53651.1"/>
    <property type="molecule type" value="Genomic_DNA"/>
</dbReference>
<proteinExistence type="predicted"/>
<evidence type="ECO:0000313" key="5">
    <source>
        <dbReference type="Proteomes" id="UP000596742"/>
    </source>
</evidence>
<dbReference type="InterPro" id="IPR010620">
    <property type="entry name" value="SBBP_repeat"/>
</dbReference>
<dbReference type="Proteomes" id="UP000596742">
    <property type="component" value="Unassembled WGS sequence"/>
</dbReference>
<feature type="coiled-coil region" evidence="2">
    <location>
        <begin position="141"/>
        <end position="219"/>
    </location>
</feature>
<keyword evidence="1" id="KW-0862">Zinc</keyword>
<accession>A0A8B6FSM4</accession>
<dbReference type="SUPFAM" id="SSF101898">
    <property type="entry name" value="NHL repeat"/>
    <property type="match status" value="1"/>
</dbReference>
<feature type="domain" description="B box-type" evidence="3">
    <location>
        <begin position="12"/>
        <end position="55"/>
    </location>
</feature>
<dbReference type="Gene3D" id="2.120.10.30">
    <property type="entry name" value="TolB, C-terminal domain"/>
    <property type="match status" value="1"/>
</dbReference>
<keyword evidence="2" id="KW-0175">Coiled coil</keyword>
<evidence type="ECO:0000313" key="4">
    <source>
        <dbReference type="EMBL" id="VDI53651.1"/>
    </source>
</evidence>
<dbReference type="CDD" id="cd19757">
    <property type="entry name" value="Bbox1"/>
    <property type="match status" value="1"/>
</dbReference>
<organism evidence="4 5">
    <name type="scientific">Mytilus galloprovincialis</name>
    <name type="common">Mediterranean mussel</name>
    <dbReference type="NCBI Taxonomy" id="29158"/>
    <lineage>
        <taxon>Eukaryota</taxon>
        <taxon>Metazoa</taxon>
        <taxon>Spiralia</taxon>
        <taxon>Lophotrochozoa</taxon>
        <taxon>Mollusca</taxon>
        <taxon>Bivalvia</taxon>
        <taxon>Autobranchia</taxon>
        <taxon>Pteriomorphia</taxon>
        <taxon>Mytilida</taxon>
        <taxon>Mytiloidea</taxon>
        <taxon>Mytilidae</taxon>
        <taxon>Mytilinae</taxon>
        <taxon>Mytilus</taxon>
    </lineage>
</organism>
<dbReference type="PANTHER" id="PTHR25462">
    <property type="entry name" value="BONUS, ISOFORM C-RELATED"/>
    <property type="match status" value="1"/>
</dbReference>
<dbReference type="InterPro" id="IPR047153">
    <property type="entry name" value="TRIM45/56/19-like"/>
</dbReference>
<reference evidence="4" key="1">
    <citation type="submission" date="2018-11" db="EMBL/GenBank/DDBJ databases">
        <authorList>
            <person name="Alioto T."/>
            <person name="Alioto T."/>
        </authorList>
    </citation>
    <scope>NUCLEOTIDE SEQUENCE</scope>
</reference>
<dbReference type="InterPro" id="IPR011042">
    <property type="entry name" value="6-blade_b-propeller_TolB-like"/>
</dbReference>
<dbReference type="InterPro" id="IPR000315">
    <property type="entry name" value="Znf_B-box"/>
</dbReference>
<sequence length="576" mass="65895">MATDEIASFCNICLARDQNKLAKEYCPQCEEALCGDCVHHHKISKSTKSHQTISLEKYNKLPSFIKQIKHNCEEHDCFLECYCKSHDSLCCKRCLISGHKECKETIFIEDFPTPSTGYHPVALHNIEKAVKDLDTNICFAIKDRKRNLTDLLEQKQKILEQIKKKRKEINTVLDNLEGVLIDKVSAIEKEYGRKIEEVIAKLEDEKKKVDEIIEDVDSVKMFASNLQIFMGTKTFQEKVLSNEMNVQKLYDNGNLNNFTMQCTFNDKMEGFIKEIKTFGDIEIDSREKHSSFSWTGDKSSQITKSTVSETLIENIHLMLERKFDICRSGLTGCAMSEAGNMLFLQAHANNLLRYGANGQFKSESRINSKYFQIGYDLTVIDSNTVFVSSGGYSPQQIYLMEIDSARPRQVFKLDDFCCGLSYQNELFICCSYYHGIKIYDRSHQQLTYNRTLNNAPSDVHDTYVTSNENFIFHSNWCDNSIVCYDFSGLVQWKYSDSLLRKPYGITLDSFSNIYVAGSESNNIVVISPDGKQGREVIGPTDGMVNPRAIYFDKNKSMLLIASYNGVAFLYNATYNI</sequence>
<dbReference type="Gene3D" id="3.30.160.60">
    <property type="entry name" value="Classic Zinc Finger"/>
    <property type="match status" value="1"/>
</dbReference>
<name>A0A8B6FSM4_MYTGA</name>
<protein>
    <recommendedName>
        <fullName evidence="3">B box-type domain-containing protein</fullName>
    </recommendedName>
</protein>
<keyword evidence="5" id="KW-1185">Reference proteome</keyword>
<dbReference type="PROSITE" id="PS50119">
    <property type="entry name" value="ZF_BBOX"/>
    <property type="match status" value="1"/>
</dbReference>
<evidence type="ECO:0000256" key="2">
    <source>
        <dbReference type="SAM" id="Coils"/>
    </source>
</evidence>
<evidence type="ECO:0000256" key="1">
    <source>
        <dbReference type="PROSITE-ProRule" id="PRU00024"/>
    </source>
</evidence>
<keyword evidence="1" id="KW-0863">Zinc-finger</keyword>
<dbReference type="GO" id="GO:0008270">
    <property type="term" value="F:zinc ion binding"/>
    <property type="evidence" value="ECO:0007669"/>
    <property type="project" value="UniProtKB-KW"/>
</dbReference>
<comment type="caution">
    <text evidence="4">The sequence shown here is derived from an EMBL/GenBank/DDBJ whole genome shotgun (WGS) entry which is preliminary data.</text>
</comment>
<keyword evidence="1" id="KW-0479">Metal-binding</keyword>
<gene>
    <name evidence="4" type="ORF">MGAL_10B026224</name>
</gene>